<evidence type="ECO:0000313" key="2">
    <source>
        <dbReference type="Proteomes" id="UP000293912"/>
    </source>
</evidence>
<accession>A0A4P6X2D7</accession>
<reference evidence="1 2" key="1">
    <citation type="submission" date="2019-03" db="EMBL/GenBank/DDBJ databases">
        <authorList>
            <person name="Sebastian G."/>
            <person name="Baumann P."/>
            <person name="Ruckert C."/>
            <person name="Kalinowski J."/>
            <person name="Nebel B."/>
            <person name="Takors R."/>
            <person name="Blombach B."/>
        </authorList>
    </citation>
    <scope>NUCLEOTIDE SEQUENCE [LARGE SCALE GENOMIC DNA]</scope>
    <source>
        <strain evidence="1 2">DSM 1084</strain>
    </source>
</reference>
<dbReference type="RefSeq" id="WP_133156432.1">
    <property type="nucleotide sequence ID" value="NZ_CP037867.1"/>
</dbReference>
<protein>
    <submittedName>
        <fullName evidence="1">Uncharacterized protein</fullName>
    </submittedName>
</protein>
<gene>
    <name evidence="1" type="ORF">HPF_09300</name>
</gene>
<name>A0A4P6X2D7_HYDPS</name>
<dbReference type="KEGG" id="hpse:HPF_09300"/>
<sequence length="98" mass="10953">MKALKKARKLIENAPESSEARILSALVVALESDAQYPVNDLYKLNFNNFELALDLLKEWRLDRYYMSKVRLLDLSVQLGDMEKAAAAPAAVEAPAKAD</sequence>
<organism evidence="1 2">
    <name type="scientific">Hydrogenophaga pseudoflava</name>
    <name type="common">Pseudomonas carboxydoflava</name>
    <dbReference type="NCBI Taxonomy" id="47421"/>
    <lineage>
        <taxon>Bacteria</taxon>
        <taxon>Pseudomonadati</taxon>
        <taxon>Pseudomonadota</taxon>
        <taxon>Betaproteobacteria</taxon>
        <taxon>Burkholderiales</taxon>
        <taxon>Comamonadaceae</taxon>
        <taxon>Hydrogenophaga</taxon>
    </lineage>
</organism>
<keyword evidence="2" id="KW-1185">Reference proteome</keyword>
<dbReference type="Proteomes" id="UP000293912">
    <property type="component" value="Chromosome"/>
</dbReference>
<dbReference type="EMBL" id="CP037867">
    <property type="protein sequence ID" value="QBM27881.1"/>
    <property type="molecule type" value="Genomic_DNA"/>
</dbReference>
<proteinExistence type="predicted"/>
<evidence type="ECO:0000313" key="1">
    <source>
        <dbReference type="EMBL" id="QBM27881.1"/>
    </source>
</evidence>
<dbReference type="AlphaFoldDB" id="A0A4P6X2D7"/>